<dbReference type="EMBL" id="JYDW01002813">
    <property type="protein sequence ID" value="KRZ46578.1"/>
    <property type="molecule type" value="Genomic_DNA"/>
</dbReference>
<evidence type="ECO:0000313" key="2">
    <source>
        <dbReference type="Proteomes" id="UP000054721"/>
    </source>
</evidence>
<protein>
    <submittedName>
        <fullName evidence="1">Retrovirus-related Pol polyprotein LINE-1</fullName>
    </submittedName>
</protein>
<organism evidence="1 2">
    <name type="scientific">Trichinella nativa</name>
    <dbReference type="NCBI Taxonomy" id="6335"/>
    <lineage>
        <taxon>Eukaryota</taxon>
        <taxon>Metazoa</taxon>
        <taxon>Ecdysozoa</taxon>
        <taxon>Nematoda</taxon>
        <taxon>Enoplea</taxon>
        <taxon>Dorylaimia</taxon>
        <taxon>Trichinellida</taxon>
        <taxon>Trichinellidae</taxon>
        <taxon>Trichinella</taxon>
    </lineage>
</organism>
<comment type="caution">
    <text evidence="1">The sequence shown here is derived from an EMBL/GenBank/DDBJ whole genome shotgun (WGS) entry which is preliminary data.</text>
</comment>
<dbReference type="AlphaFoldDB" id="A0A0V1KH98"/>
<sequence>MGEMQIKTTLKLHLTPIRMAKIKTSGDNTC</sequence>
<dbReference type="Proteomes" id="UP000054721">
    <property type="component" value="Unassembled WGS sequence"/>
</dbReference>
<evidence type="ECO:0000313" key="1">
    <source>
        <dbReference type="EMBL" id="KRZ46578.1"/>
    </source>
</evidence>
<accession>A0A0V1KH98</accession>
<name>A0A0V1KH98_9BILA</name>
<keyword evidence="2" id="KW-1185">Reference proteome</keyword>
<proteinExistence type="predicted"/>
<gene>
    <name evidence="1" type="primary">Pol</name>
    <name evidence="1" type="ORF">T02_11431</name>
</gene>
<reference evidence="1 2" key="1">
    <citation type="submission" date="2015-05" db="EMBL/GenBank/DDBJ databases">
        <title>Evolution of Trichinella species and genotypes.</title>
        <authorList>
            <person name="Korhonen P.K."/>
            <person name="Edoardo P."/>
            <person name="Giuseppe L.R."/>
            <person name="Gasser R.B."/>
        </authorList>
    </citation>
    <scope>NUCLEOTIDE SEQUENCE [LARGE SCALE GENOMIC DNA]</scope>
    <source>
        <strain evidence="1">ISS10</strain>
    </source>
</reference>